<feature type="non-terminal residue" evidence="1">
    <location>
        <position position="46"/>
    </location>
</feature>
<organism evidence="1 2">
    <name type="scientific">Stegodyphus mimosarum</name>
    <name type="common">African social velvet spider</name>
    <dbReference type="NCBI Taxonomy" id="407821"/>
    <lineage>
        <taxon>Eukaryota</taxon>
        <taxon>Metazoa</taxon>
        <taxon>Ecdysozoa</taxon>
        <taxon>Arthropoda</taxon>
        <taxon>Chelicerata</taxon>
        <taxon>Arachnida</taxon>
        <taxon>Araneae</taxon>
        <taxon>Araneomorphae</taxon>
        <taxon>Entelegynae</taxon>
        <taxon>Eresoidea</taxon>
        <taxon>Eresidae</taxon>
        <taxon>Stegodyphus</taxon>
    </lineage>
</organism>
<gene>
    <name evidence="1" type="ORF">X975_00853</name>
</gene>
<name>A0A087SYL3_STEMI</name>
<dbReference type="AlphaFoldDB" id="A0A087SYL3"/>
<evidence type="ECO:0000313" key="2">
    <source>
        <dbReference type="Proteomes" id="UP000054359"/>
    </source>
</evidence>
<protein>
    <submittedName>
        <fullName evidence="1">Uncharacterized protein</fullName>
    </submittedName>
</protein>
<proteinExistence type="predicted"/>
<keyword evidence="2" id="KW-1185">Reference proteome</keyword>
<feature type="non-terminal residue" evidence="1">
    <location>
        <position position="1"/>
    </location>
</feature>
<dbReference type="EMBL" id="KK112548">
    <property type="protein sequence ID" value="KFM57952.1"/>
    <property type="molecule type" value="Genomic_DNA"/>
</dbReference>
<accession>A0A087SYL3</accession>
<evidence type="ECO:0000313" key="1">
    <source>
        <dbReference type="EMBL" id="KFM57952.1"/>
    </source>
</evidence>
<reference evidence="1 2" key="1">
    <citation type="submission" date="2013-11" db="EMBL/GenBank/DDBJ databases">
        <title>Genome sequencing of Stegodyphus mimosarum.</title>
        <authorList>
            <person name="Bechsgaard J."/>
        </authorList>
    </citation>
    <scope>NUCLEOTIDE SEQUENCE [LARGE SCALE GENOMIC DNA]</scope>
</reference>
<sequence>LLFSLPTIIFNRYKSRFLVFDFQRLIISYFTTIYYLHKVFLYNINI</sequence>
<dbReference type="Proteomes" id="UP000054359">
    <property type="component" value="Unassembled WGS sequence"/>
</dbReference>